<dbReference type="EMBL" id="JACVVK020000343">
    <property type="protein sequence ID" value="KAK7477677.1"/>
    <property type="molecule type" value="Genomic_DNA"/>
</dbReference>
<name>A0ABD0JSW2_9CAEN</name>
<protein>
    <submittedName>
        <fullName evidence="2">Uncharacterized protein</fullName>
    </submittedName>
</protein>
<organism evidence="2 3">
    <name type="scientific">Batillaria attramentaria</name>
    <dbReference type="NCBI Taxonomy" id="370345"/>
    <lineage>
        <taxon>Eukaryota</taxon>
        <taxon>Metazoa</taxon>
        <taxon>Spiralia</taxon>
        <taxon>Lophotrochozoa</taxon>
        <taxon>Mollusca</taxon>
        <taxon>Gastropoda</taxon>
        <taxon>Caenogastropoda</taxon>
        <taxon>Sorbeoconcha</taxon>
        <taxon>Cerithioidea</taxon>
        <taxon>Batillariidae</taxon>
        <taxon>Batillaria</taxon>
    </lineage>
</organism>
<accession>A0ABD0JSW2</accession>
<feature type="compositionally biased region" description="Polar residues" evidence="1">
    <location>
        <begin position="1"/>
        <end position="14"/>
    </location>
</feature>
<proteinExistence type="predicted"/>
<gene>
    <name evidence="2" type="ORF">BaRGS_00031061</name>
</gene>
<dbReference type="Proteomes" id="UP001519460">
    <property type="component" value="Unassembled WGS sequence"/>
</dbReference>
<sequence length="116" mass="12852">MTSSVLWATASVQSERSDHSYQGHSFGFNLQSPSDASAFAKHRWQTEIQQRCKETRKGPAAYTPRSPPPNPNSKPHHRNHLNGNEQVACLRSTRHKEAAIPDFTQALTSPAGKSSE</sequence>
<reference evidence="2 3" key="1">
    <citation type="journal article" date="2023" name="Sci. Data">
        <title>Genome assembly of the Korean intertidal mud-creeper Batillaria attramentaria.</title>
        <authorList>
            <person name="Patra A.K."/>
            <person name="Ho P.T."/>
            <person name="Jun S."/>
            <person name="Lee S.J."/>
            <person name="Kim Y."/>
            <person name="Won Y.J."/>
        </authorList>
    </citation>
    <scope>NUCLEOTIDE SEQUENCE [LARGE SCALE GENOMIC DNA]</scope>
    <source>
        <strain evidence="2">Wonlab-2016</strain>
    </source>
</reference>
<evidence type="ECO:0000313" key="2">
    <source>
        <dbReference type="EMBL" id="KAK7477677.1"/>
    </source>
</evidence>
<dbReference type="AlphaFoldDB" id="A0ABD0JSW2"/>
<evidence type="ECO:0000256" key="1">
    <source>
        <dbReference type="SAM" id="MobiDB-lite"/>
    </source>
</evidence>
<feature type="compositionally biased region" description="Polar residues" evidence="1">
    <location>
        <begin position="22"/>
        <end position="35"/>
    </location>
</feature>
<feature type="region of interest" description="Disordered" evidence="1">
    <location>
        <begin position="1"/>
        <end position="116"/>
    </location>
</feature>
<comment type="caution">
    <text evidence="2">The sequence shown here is derived from an EMBL/GenBank/DDBJ whole genome shotgun (WGS) entry which is preliminary data.</text>
</comment>
<keyword evidence="3" id="KW-1185">Reference proteome</keyword>
<evidence type="ECO:0000313" key="3">
    <source>
        <dbReference type="Proteomes" id="UP001519460"/>
    </source>
</evidence>
<feature type="compositionally biased region" description="Polar residues" evidence="1">
    <location>
        <begin position="105"/>
        <end position="116"/>
    </location>
</feature>